<organism evidence="1 2">
    <name type="scientific">Belnapia arida</name>
    <dbReference type="NCBI Taxonomy" id="2804533"/>
    <lineage>
        <taxon>Bacteria</taxon>
        <taxon>Pseudomonadati</taxon>
        <taxon>Pseudomonadota</taxon>
        <taxon>Alphaproteobacteria</taxon>
        <taxon>Acetobacterales</taxon>
        <taxon>Roseomonadaceae</taxon>
        <taxon>Belnapia</taxon>
    </lineage>
</organism>
<sequence>MIAAHADWSIDPRKRWISVAEREGEGWRMAAPRPVGPLEGLVEGLIGPGRAVALGLDLPLGLPRAYAAERAEAGFPQFLRELAARPSFFEVSAGLETVSPERPFYPARGVKGMTRAAHASALGFDGPEGLSRWCDRATAERPAGAPVFWTLGANQSGKAAIGAWRDWLVPALGAGAPVRLWPFEGSLADLLAPGRAVLAEAYPAEALRQCGLRLAGSKRVQGPRRALALALHAALAARRVVAEPALVAAIADGFGADATGEDRFDSVIGLLGLIGVLDGARPDFIPDDPWIRSWEGWVLGQTALPRALMP</sequence>
<dbReference type="Proteomes" id="UP000660885">
    <property type="component" value="Unassembled WGS sequence"/>
</dbReference>
<keyword evidence="2" id="KW-1185">Reference proteome</keyword>
<gene>
    <name evidence="1" type="ORF">JMJ56_05235</name>
</gene>
<name>A0ABS1TY77_9PROT</name>
<proteinExistence type="predicted"/>
<dbReference type="EMBL" id="JAETWB010000001">
    <property type="protein sequence ID" value="MBL6077402.1"/>
    <property type="molecule type" value="Genomic_DNA"/>
</dbReference>
<reference evidence="1 2" key="1">
    <citation type="submission" date="2021-01" db="EMBL/GenBank/DDBJ databases">
        <title>Belnapia mucosa sp. nov. and Belnapia arida sp. nov., isolated from the Tabernas Desert (Almeria, Spain).</title>
        <authorList>
            <person name="Molina-Menor E."/>
            <person name="Vidal-Verdu A."/>
            <person name="Calonge A."/>
            <person name="Satari L."/>
            <person name="Pereto J."/>
            <person name="Porcar M."/>
        </authorList>
    </citation>
    <scope>NUCLEOTIDE SEQUENCE [LARGE SCALE GENOMIC DNA]</scope>
    <source>
        <strain evidence="1 2">T18</strain>
    </source>
</reference>
<evidence type="ECO:0000313" key="2">
    <source>
        <dbReference type="Proteomes" id="UP000660885"/>
    </source>
</evidence>
<accession>A0ABS1TY77</accession>
<evidence type="ECO:0000313" key="1">
    <source>
        <dbReference type="EMBL" id="MBL6077402.1"/>
    </source>
</evidence>
<comment type="caution">
    <text evidence="1">The sequence shown here is derived from an EMBL/GenBank/DDBJ whole genome shotgun (WGS) entry which is preliminary data.</text>
</comment>
<protein>
    <recommendedName>
        <fullName evidence="3">DUF429 domain-containing protein</fullName>
    </recommendedName>
</protein>
<evidence type="ECO:0008006" key="3">
    <source>
        <dbReference type="Google" id="ProtNLM"/>
    </source>
</evidence>